<name>M5RXH6_9BACT</name>
<reference evidence="1 2" key="1">
    <citation type="journal article" date="2013" name="Mar. Genomics">
        <title>Expression of sulfatases in Rhodopirellula baltica and the diversity of sulfatases in the genus Rhodopirellula.</title>
        <authorList>
            <person name="Wegner C.E."/>
            <person name="Richter-Heitmann T."/>
            <person name="Klindworth A."/>
            <person name="Klockow C."/>
            <person name="Richter M."/>
            <person name="Achstetter T."/>
            <person name="Glockner F.O."/>
            <person name="Harder J."/>
        </authorList>
    </citation>
    <scope>NUCLEOTIDE SEQUENCE [LARGE SCALE GENOMIC DNA]</scope>
    <source>
        <strain evidence="1 2">SH398</strain>
    </source>
</reference>
<proteinExistence type="predicted"/>
<accession>M5RXH6</accession>
<dbReference type="EMBL" id="ANOF01000180">
    <property type="protein sequence ID" value="EMI23886.1"/>
    <property type="molecule type" value="Genomic_DNA"/>
</dbReference>
<sequence>MIKEGFEMRLLLVLLSVLSLFSIGALSGRTWNESFTDDLSDRSDVQELDASLLVAASRSDVDEASKQPLEITPDDLHQLNTEGFRNAEGFGISRGGAHILLDDGSVQFIEGEIAAGTVSSDHQAATNYGLWGSLGTRRKIDEHPELSELSEVHWVSTDAPFWKLDFVQLVSLQQFDPPVVYDESELPRMHQLQSDRVPTRSLTEFEVDAIGRLRAGAELIEKQTATQMFLLGAIRASGECMECHTAEPGDLLGAFTYRLSRR</sequence>
<protein>
    <submittedName>
        <fullName evidence="1">Putative secreted protein</fullName>
    </submittedName>
</protein>
<dbReference type="AlphaFoldDB" id="M5RXH6"/>
<gene>
    <name evidence="1" type="ORF">RESH_05544</name>
</gene>
<evidence type="ECO:0000313" key="2">
    <source>
        <dbReference type="Proteomes" id="UP000011996"/>
    </source>
</evidence>
<dbReference type="Proteomes" id="UP000011996">
    <property type="component" value="Unassembled WGS sequence"/>
</dbReference>
<dbReference type="PATRIC" id="fig|1263868.3.peg.6010"/>
<evidence type="ECO:0000313" key="1">
    <source>
        <dbReference type="EMBL" id="EMI23886.1"/>
    </source>
</evidence>
<comment type="caution">
    <text evidence="1">The sequence shown here is derived from an EMBL/GenBank/DDBJ whole genome shotgun (WGS) entry which is preliminary data.</text>
</comment>
<organism evidence="1 2">
    <name type="scientific">Rhodopirellula europaea SH398</name>
    <dbReference type="NCBI Taxonomy" id="1263868"/>
    <lineage>
        <taxon>Bacteria</taxon>
        <taxon>Pseudomonadati</taxon>
        <taxon>Planctomycetota</taxon>
        <taxon>Planctomycetia</taxon>
        <taxon>Pirellulales</taxon>
        <taxon>Pirellulaceae</taxon>
        <taxon>Rhodopirellula</taxon>
    </lineage>
</organism>